<dbReference type="InterPro" id="IPR006439">
    <property type="entry name" value="HAD-SF_hydro_IA"/>
</dbReference>
<name>A0ABT9J234_9BACL</name>
<dbReference type="RefSeq" id="WP_305992958.1">
    <property type="nucleotide sequence ID" value="NZ_JAVAMP010000009.1"/>
</dbReference>
<accession>A0ABT9J234</accession>
<keyword evidence="1" id="KW-0378">Hydrolase</keyword>
<dbReference type="NCBIfam" id="TIGR01549">
    <property type="entry name" value="HAD-SF-IA-v1"/>
    <property type="match status" value="1"/>
</dbReference>
<comment type="caution">
    <text evidence="1">The sequence shown here is derived from an EMBL/GenBank/DDBJ whole genome shotgun (WGS) entry which is preliminary data.</text>
</comment>
<dbReference type="InterPro" id="IPR023214">
    <property type="entry name" value="HAD_sf"/>
</dbReference>
<gene>
    <name evidence="1" type="ORF">Q5Y73_16165</name>
</gene>
<sequence>MSSKPQLIFDMGGVLVTNLTPPFWQDLADQYSIPYETLRAKYKQNVGATLWSGGISEEDFWLWLIREFPTIQIETAQKFLELNLKPLPAIKHLSKWSLHADIHILSNHRDEWLKPILKDIKESLKTVYVSSNIGISKPDVRIFEHVHASFNYKHKILFVDDKEKNLEEAAKLGWQVLLADEHGEWVEEVDVFLERNKNKT</sequence>
<evidence type="ECO:0000313" key="1">
    <source>
        <dbReference type="EMBL" id="MDP5275645.1"/>
    </source>
</evidence>
<proteinExistence type="predicted"/>
<dbReference type="Gene3D" id="3.40.50.1000">
    <property type="entry name" value="HAD superfamily/HAD-like"/>
    <property type="match status" value="1"/>
</dbReference>
<evidence type="ECO:0000313" key="2">
    <source>
        <dbReference type="Proteomes" id="UP001231941"/>
    </source>
</evidence>
<dbReference type="NCBIfam" id="TIGR01509">
    <property type="entry name" value="HAD-SF-IA-v3"/>
    <property type="match status" value="1"/>
</dbReference>
<dbReference type="PANTHER" id="PTHR43611">
    <property type="entry name" value="ALPHA-D-GLUCOSE 1-PHOSPHATE PHOSPHATASE"/>
    <property type="match status" value="1"/>
</dbReference>
<dbReference type="SUPFAM" id="SSF56784">
    <property type="entry name" value="HAD-like"/>
    <property type="match status" value="1"/>
</dbReference>
<organism evidence="1 2">
    <name type="scientific">Chengkuizengella axinellae</name>
    <dbReference type="NCBI Taxonomy" id="3064388"/>
    <lineage>
        <taxon>Bacteria</taxon>
        <taxon>Bacillati</taxon>
        <taxon>Bacillota</taxon>
        <taxon>Bacilli</taxon>
        <taxon>Bacillales</taxon>
        <taxon>Paenibacillaceae</taxon>
        <taxon>Chengkuizengella</taxon>
    </lineage>
</organism>
<protein>
    <submittedName>
        <fullName evidence="1">HAD-IA family hydrolase</fullName>
    </submittedName>
</protein>
<dbReference type="Proteomes" id="UP001231941">
    <property type="component" value="Unassembled WGS sequence"/>
</dbReference>
<reference evidence="1 2" key="1">
    <citation type="submission" date="2023-08" db="EMBL/GenBank/DDBJ databases">
        <authorList>
            <person name="Park J.-S."/>
        </authorList>
    </citation>
    <scope>NUCLEOTIDE SEQUENCE [LARGE SCALE GENOMIC DNA]</scope>
    <source>
        <strain evidence="1 2">2205SS18-9</strain>
    </source>
</reference>
<dbReference type="Gene3D" id="1.10.150.240">
    <property type="entry name" value="Putative phosphatase, domain 2"/>
    <property type="match status" value="1"/>
</dbReference>
<dbReference type="InterPro" id="IPR023198">
    <property type="entry name" value="PGP-like_dom2"/>
</dbReference>
<dbReference type="EMBL" id="JAVAMP010000009">
    <property type="protein sequence ID" value="MDP5275645.1"/>
    <property type="molecule type" value="Genomic_DNA"/>
</dbReference>
<keyword evidence="2" id="KW-1185">Reference proteome</keyword>
<dbReference type="InterPro" id="IPR036412">
    <property type="entry name" value="HAD-like_sf"/>
</dbReference>
<dbReference type="PANTHER" id="PTHR43611:SF3">
    <property type="entry name" value="FLAVIN MONONUCLEOTIDE HYDROLASE 1, CHLOROPLATIC"/>
    <property type="match status" value="1"/>
</dbReference>
<dbReference type="GO" id="GO:0016787">
    <property type="term" value="F:hydrolase activity"/>
    <property type="evidence" value="ECO:0007669"/>
    <property type="project" value="UniProtKB-KW"/>
</dbReference>